<keyword evidence="1" id="KW-0479">Metal-binding</keyword>
<dbReference type="GO" id="GO:0005634">
    <property type="term" value="C:nucleus"/>
    <property type="evidence" value="ECO:0007669"/>
    <property type="project" value="TreeGrafter"/>
</dbReference>
<dbReference type="GO" id="GO:0051607">
    <property type="term" value="P:defense response to virus"/>
    <property type="evidence" value="ECO:0007669"/>
    <property type="project" value="TreeGrafter"/>
</dbReference>
<dbReference type="GO" id="GO:0045869">
    <property type="term" value="P:negative regulation of single stranded viral RNA replication via double stranded DNA intermediate"/>
    <property type="evidence" value="ECO:0007669"/>
    <property type="project" value="TreeGrafter"/>
</dbReference>
<accession>A0A212CDN6</accession>
<dbReference type="PANTHER" id="PTHR13857">
    <property type="entry name" value="MRNA EDITING ENZYME"/>
    <property type="match status" value="1"/>
</dbReference>
<dbReference type="OrthoDB" id="8676111at2759"/>
<evidence type="ECO:0008006" key="6">
    <source>
        <dbReference type="Google" id="ProtNLM"/>
    </source>
</evidence>
<evidence type="ECO:0000256" key="1">
    <source>
        <dbReference type="ARBA" id="ARBA00022723"/>
    </source>
</evidence>
<evidence type="ECO:0000256" key="3">
    <source>
        <dbReference type="ARBA" id="ARBA00022833"/>
    </source>
</evidence>
<proteinExistence type="predicted"/>
<dbReference type="GO" id="GO:0046872">
    <property type="term" value="F:metal ion binding"/>
    <property type="evidence" value="ECO:0007669"/>
    <property type="project" value="UniProtKB-KW"/>
</dbReference>
<dbReference type="GO" id="GO:0003723">
    <property type="term" value="F:RNA binding"/>
    <property type="evidence" value="ECO:0007669"/>
    <property type="project" value="TreeGrafter"/>
</dbReference>
<dbReference type="EMBL" id="MKHE01000022">
    <property type="protein sequence ID" value="OWK03944.1"/>
    <property type="molecule type" value="Genomic_DNA"/>
</dbReference>
<dbReference type="GO" id="GO:0070383">
    <property type="term" value="P:DNA cytosine deamination"/>
    <property type="evidence" value="ECO:0007669"/>
    <property type="project" value="TreeGrafter"/>
</dbReference>
<comment type="caution">
    <text evidence="4">The sequence shown here is derived from an EMBL/GenBank/DDBJ whole genome shotgun (WGS) entry which is preliminary data.</text>
</comment>
<sequence>MNLLRETLFKHQFGNQPRVPPPHYRRKTYLCYQLKQRDDSTLDRGCFRNKIRSRNLDQNQHYRLTCFISWSPCYCCAHNLTTFLKENPHISLHIFASRLYTSNRFGCYQRGLRELQAAGAQITIMTFQGRQGSPGDFEYCWETFVDHRGNPFQPWEGLEAKSQELCEELQAILRH</sequence>
<gene>
    <name evidence="4" type="ORF">Celaphus_00013787</name>
</gene>
<dbReference type="Gene3D" id="3.40.140.10">
    <property type="entry name" value="Cytidine Deaminase, domain 2"/>
    <property type="match status" value="1"/>
</dbReference>
<dbReference type="GO" id="GO:0000932">
    <property type="term" value="C:P-body"/>
    <property type="evidence" value="ECO:0007669"/>
    <property type="project" value="TreeGrafter"/>
</dbReference>
<dbReference type="Pfam" id="PF18772">
    <property type="entry name" value="APOBEC2"/>
    <property type="match status" value="1"/>
</dbReference>
<dbReference type="PANTHER" id="PTHR13857:SF20">
    <property type="entry name" value="DNA DC-DU-EDITING ENZYME APOBEC-3G"/>
    <property type="match status" value="1"/>
</dbReference>
<dbReference type="GO" id="GO:0016554">
    <property type="term" value="P:cytidine to uridine editing"/>
    <property type="evidence" value="ECO:0007669"/>
    <property type="project" value="TreeGrafter"/>
</dbReference>
<dbReference type="GO" id="GO:0004126">
    <property type="term" value="F:cytidine deaminase activity"/>
    <property type="evidence" value="ECO:0007669"/>
    <property type="project" value="TreeGrafter"/>
</dbReference>
<name>A0A212CDN6_CEREH</name>
<keyword evidence="5" id="KW-1185">Reference proteome</keyword>
<organism evidence="4 5">
    <name type="scientific">Cervus elaphus hippelaphus</name>
    <name type="common">European red deer</name>
    <dbReference type="NCBI Taxonomy" id="46360"/>
    <lineage>
        <taxon>Eukaryota</taxon>
        <taxon>Metazoa</taxon>
        <taxon>Chordata</taxon>
        <taxon>Craniata</taxon>
        <taxon>Vertebrata</taxon>
        <taxon>Euteleostomi</taxon>
        <taxon>Mammalia</taxon>
        <taxon>Eutheria</taxon>
        <taxon>Laurasiatheria</taxon>
        <taxon>Artiodactyla</taxon>
        <taxon>Ruminantia</taxon>
        <taxon>Pecora</taxon>
        <taxon>Cervidae</taxon>
        <taxon>Cervinae</taxon>
        <taxon>Cervus</taxon>
    </lineage>
</organism>
<evidence type="ECO:0000313" key="5">
    <source>
        <dbReference type="Proteomes" id="UP000242450"/>
    </source>
</evidence>
<keyword evidence="2" id="KW-0378">Hydrolase</keyword>
<dbReference type="Proteomes" id="UP000242450">
    <property type="component" value="Chromosome 22"/>
</dbReference>
<reference evidence="4 5" key="1">
    <citation type="journal article" date="2018" name="Mol. Genet. Genomics">
        <title>The red deer Cervus elaphus genome CerEla1.0: sequencing, annotating, genes, and chromosomes.</title>
        <authorList>
            <person name="Bana N.A."/>
            <person name="Nyiri A."/>
            <person name="Nagy J."/>
            <person name="Frank K."/>
            <person name="Nagy T."/>
            <person name="Steger V."/>
            <person name="Schiller M."/>
            <person name="Lakatos P."/>
            <person name="Sugar L."/>
            <person name="Horn P."/>
            <person name="Barta E."/>
            <person name="Orosz L."/>
        </authorList>
    </citation>
    <scope>NUCLEOTIDE SEQUENCE [LARGE SCALE GENOMIC DNA]</scope>
    <source>
        <strain evidence="4">Hungarian</strain>
    </source>
</reference>
<dbReference type="AlphaFoldDB" id="A0A212CDN6"/>
<evidence type="ECO:0000313" key="4">
    <source>
        <dbReference type="EMBL" id="OWK03944.1"/>
    </source>
</evidence>
<evidence type="ECO:0000256" key="2">
    <source>
        <dbReference type="ARBA" id="ARBA00022801"/>
    </source>
</evidence>
<dbReference type="InterPro" id="IPR050610">
    <property type="entry name" value="APOBEC_Cyt_Deaminase"/>
</dbReference>
<protein>
    <recommendedName>
        <fullName evidence="6">Deoxycytidine deaminase</fullName>
    </recommendedName>
</protein>
<keyword evidence="3" id="KW-0862">Zinc</keyword>